<dbReference type="InterPro" id="IPR011527">
    <property type="entry name" value="ABC1_TM_dom"/>
</dbReference>
<feature type="transmembrane region" description="Helical" evidence="7">
    <location>
        <begin position="21"/>
        <end position="43"/>
    </location>
</feature>
<evidence type="ECO:0000256" key="7">
    <source>
        <dbReference type="SAM" id="Phobius"/>
    </source>
</evidence>
<evidence type="ECO:0000313" key="11">
    <source>
        <dbReference type="Proteomes" id="UP000602759"/>
    </source>
</evidence>
<dbReference type="Pfam" id="PF00005">
    <property type="entry name" value="ABC_tran"/>
    <property type="match status" value="1"/>
</dbReference>
<feature type="transmembrane region" description="Helical" evidence="7">
    <location>
        <begin position="161"/>
        <end position="180"/>
    </location>
</feature>
<evidence type="ECO:0000256" key="4">
    <source>
        <dbReference type="ARBA" id="ARBA00022840"/>
    </source>
</evidence>
<keyword evidence="11" id="KW-1185">Reference proteome</keyword>
<dbReference type="PANTHER" id="PTHR43394:SF1">
    <property type="entry name" value="ATP-BINDING CASSETTE SUB-FAMILY B MEMBER 10, MITOCHONDRIAL"/>
    <property type="match status" value="1"/>
</dbReference>
<feature type="transmembrane region" description="Helical" evidence="7">
    <location>
        <begin position="247"/>
        <end position="266"/>
    </location>
</feature>
<name>A0ABR7YLP5_9SPHI</name>
<dbReference type="SUPFAM" id="SSF52540">
    <property type="entry name" value="P-loop containing nucleoside triphosphate hydrolases"/>
    <property type="match status" value="1"/>
</dbReference>
<evidence type="ECO:0000256" key="3">
    <source>
        <dbReference type="ARBA" id="ARBA00022741"/>
    </source>
</evidence>
<dbReference type="EMBL" id="JACOIK010000003">
    <property type="protein sequence ID" value="MBD1432245.1"/>
    <property type="molecule type" value="Genomic_DNA"/>
</dbReference>
<dbReference type="CDD" id="cd03228">
    <property type="entry name" value="ABCC_MRP_Like"/>
    <property type="match status" value="1"/>
</dbReference>
<evidence type="ECO:0000256" key="2">
    <source>
        <dbReference type="ARBA" id="ARBA00022692"/>
    </source>
</evidence>
<dbReference type="CDD" id="cd07346">
    <property type="entry name" value="ABC_6TM_exporters"/>
    <property type="match status" value="1"/>
</dbReference>
<dbReference type="PANTHER" id="PTHR43394">
    <property type="entry name" value="ATP-DEPENDENT PERMEASE MDL1, MITOCHONDRIAL"/>
    <property type="match status" value="1"/>
</dbReference>
<evidence type="ECO:0000256" key="5">
    <source>
        <dbReference type="ARBA" id="ARBA00022989"/>
    </source>
</evidence>
<dbReference type="InterPro" id="IPR039421">
    <property type="entry name" value="Type_1_exporter"/>
</dbReference>
<keyword evidence="6 7" id="KW-0472">Membrane</keyword>
<dbReference type="InterPro" id="IPR036640">
    <property type="entry name" value="ABC1_TM_sf"/>
</dbReference>
<sequence length="540" mass="61234">MDTGLTYQLKWTWKLTKGHRVSLLSYFVLECIAIVLSLVFVLWSKRAIDIAVEDTRDALQYALVISIVAITAGLLLRTYAGWINERTRMRLLQQLQNSVIAAQMLSTWEYVKRWHTGDIQVRIHNDCREIVQMIGLTALSSLLTFIRLLASFGFLWMMDPMLALLIIAVTPLFLFSKLYFKRLRRMNRELKTAESNLGNIVQENLRLRMVIRALGLQENRWNKVVGSQETIFYLKNKLLNFSTASRGIMKLTVNIGFLLTFVWGIYRLHNGEISFGTMTAFLQLVGRIQSPMLSLLGFVPAFIPFRTALERVQATLSVTQEKLLEAEHIEFPQAIQFEQVYFRYEDAPVIERINAELQKGKPTAIVGSSGKGKTTLVRLVLGLIQPNAGDIWIQTGGERRRLSGKHRGNIAYVPQGDKLFSGTIRENLIPDGKLTRESRLDEALYLACAEFIYDLPQGIDTVIGESGYGLSEGQAQRIAIARACMRDCPIWLFDEITSALDTDTAMLLMQRLIAAGKDKIVVFVTHDLKLAEACDQTIYI</sequence>
<feature type="transmembrane region" description="Helical" evidence="7">
    <location>
        <begin position="58"/>
        <end position="80"/>
    </location>
</feature>
<dbReference type="PROSITE" id="PS50893">
    <property type="entry name" value="ABC_TRANSPORTER_2"/>
    <property type="match status" value="1"/>
</dbReference>
<accession>A0ABR7YLP5</accession>
<dbReference type="InterPro" id="IPR003593">
    <property type="entry name" value="AAA+_ATPase"/>
</dbReference>
<dbReference type="Gene3D" id="3.40.50.300">
    <property type="entry name" value="P-loop containing nucleotide triphosphate hydrolases"/>
    <property type="match status" value="1"/>
</dbReference>
<comment type="subcellular location">
    <subcellularLocation>
        <location evidence="1">Cell membrane</location>
        <topology evidence="1">Multi-pass membrane protein</topology>
    </subcellularLocation>
</comment>
<dbReference type="InterPro" id="IPR027417">
    <property type="entry name" value="P-loop_NTPase"/>
</dbReference>
<feature type="domain" description="ABC transporter" evidence="8">
    <location>
        <begin position="335"/>
        <end position="540"/>
    </location>
</feature>
<evidence type="ECO:0000256" key="1">
    <source>
        <dbReference type="ARBA" id="ARBA00004651"/>
    </source>
</evidence>
<keyword evidence="5 7" id="KW-1133">Transmembrane helix</keyword>
<evidence type="ECO:0000313" key="10">
    <source>
        <dbReference type="EMBL" id="MBD1432245.1"/>
    </source>
</evidence>
<keyword evidence="4 10" id="KW-0067">ATP-binding</keyword>
<evidence type="ECO:0000256" key="6">
    <source>
        <dbReference type="ARBA" id="ARBA00023136"/>
    </source>
</evidence>
<dbReference type="Proteomes" id="UP000602759">
    <property type="component" value="Unassembled WGS sequence"/>
</dbReference>
<dbReference type="SUPFAM" id="SSF90123">
    <property type="entry name" value="ABC transporter transmembrane region"/>
    <property type="match status" value="1"/>
</dbReference>
<keyword evidence="3" id="KW-0547">Nucleotide-binding</keyword>
<reference evidence="10 11" key="1">
    <citation type="submission" date="2020-08" db="EMBL/GenBank/DDBJ databases">
        <title>Sphingobacterium sp. DN00404 isolated from aquaculture water.</title>
        <authorList>
            <person name="Zhang M."/>
        </authorList>
    </citation>
    <scope>NUCLEOTIDE SEQUENCE [LARGE SCALE GENOMIC DNA]</scope>
    <source>
        <strain evidence="10 11">DN00404</strain>
    </source>
</reference>
<feature type="transmembrane region" description="Helical" evidence="7">
    <location>
        <begin position="130"/>
        <end position="155"/>
    </location>
</feature>
<dbReference type="SMART" id="SM00382">
    <property type="entry name" value="AAA"/>
    <property type="match status" value="1"/>
</dbReference>
<dbReference type="GO" id="GO:0005524">
    <property type="term" value="F:ATP binding"/>
    <property type="evidence" value="ECO:0007669"/>
    <property type="project" value="UniProtKB-KW"/>
</dbReference>
<dbReference type="PROSITE" id="PS50929">
    <property type="entry name" value="ABC_TM1F"/>
    <property type="match status" value="1"/>
</dbReference>
<feature type="domain" description="ABC transmembrane type-1" evidence="9">
    <location>
        <begin position="27"/>
        <end position="302"/>
    </location>
</feature>
<organism evidence="10 11">
    <name type="scientific">Sphingobacterium micropteri</name>
    <dbReference type="NCBI Taxonomy" id="2763501"/>
    <lineage>
        <taxon>Bacteria</taxon>
        <taxon>Pseudomonadati</taxon>
        <taxon>Bacteroidota</taxon>
        <taxon>Sphingobacteriia</taxon>
        <taxon>Sphingobacteriales</taxon>
        <taxon>Sphingobacteriaceae</taxon>
        <taxon>Sphingobacterium</taxon>
    </lineage>
</organism>
<proteinExistence type="predicted"/>
<dbReference type="Gene3D" id="1.20.1560.10">
    <property type="entry name" value="ABC transporter type 1, transmembrane domain"/>
    <property type="match status" value="1"/>
</dbReference>
<evidence type="ECO:0000259" key="9">
    <source>
        <dbReference type="PROSITE" id="PS50929"/>
    </source>
</evidence>
<dbReference type="Pfam" id="PF00664">
    <property type="entry name" value="ABC_membrane"/>
    <property type="match status" value="1"/>
</dbReference>
<dbReference type="InterPro" id="IPR003439">
    <property type="entry name" value="ABC_transporter-like_ATP-bd"/>
</dbReference>
<protein>
    <submittedName>
        <fullName evidence="10">ABC transporter ATP-binding protein</fullName>
    </submittedName>
</protein>
<gene>
    <name evidence="10" type="ORF">H8B06_05355</name>
</gene>
<comment type="caution">
    <text evidence="10">The sequence shown here is derived from an EMBL/GenBank/DDBJ whole genome shotgun (WGS) entry which is preliminary data.</text>
</comment>
<keyword evidence="2 7" id="KW-0812">Transmembrane</keyword>
<evidence type="ECO:0000259" key="8">
    <source>
        <dbReference type="PROSITE" id="PS50893"/>
    </source>
</evidence>